<dbReference type="RefSeq" id="WP_149620519.1">
    <property type="nucleotide sequence ID" value="NZ_VOBL01000020.1"/>
</dbReference>
<evidence type="ECO:0000313" key="2">
    <source>
        <dbReference type="Proteomes" id="UP000323856"/>
    </source>
</evidence>
<accession>A0A5B0E753</accession>
<dbReference type="Proteomes" id="UP000323856">
    <property type="component" value="Unassembled WGS sequence"/>
</dbReference>
<dbReference type="AlphaFoldDB" id="A0A5B0E753"/>
<evidence type="ECO:0000313" key="1">
    <source>
        <dbReference type="EMBL" id="KAA0974162.1"/>
    </source>
</evidence>
<dbReference type="EMBL" id="VOBL01000020">
    <property type="protein sequence ID" value="KAA0974162.1"/>
    <property type="molecule type" value="Genomic_DNA"/>
</dbReference>
<gene>
    <name evidence="1" type="ORF">FQ154_16090</name>
</gene>
<comment type="caution">
    <text evidence="1">The sequence shown here is derived from an EMBL/GenBank/DDBJ whole genome shotgun (WGS) entry which is preliminary data.</text>
</comment>
<sequence>MSTAAVRKRYTAKEKEVLVANRKCYVCEDLQLDHAGFEGYDLKDIDLDHYQTPFSNVGGEDTDVLPIHAASGGAIPDELDFENSTRRNCHRLRGNNFSSRAAFVQVLRARLQARTASFVDDVYENAERTPADRKYLLKAKWTEREAEFVGKTYGLVSEERNGETWRRFLATLRPDQVFTDDTSQVRPAAKKSLMKMLHTFLVEGFPMFAPVNARIDKCGHIVIFDGNHRATAHALAFGVKMPMPVMIWDIAAGDACALRPHASSCHTSTSKG</sequence>
<evidence type="ECO:0008006" key="3">
    <source>
        <dbReference type="Google" id="ProtNLM"/>
    </source>
</evidence>
<reference evidence="1 2" key="1">
    <citation type="submission" date="2019-07" db="EMBL/GenBank/DDBJ databases">
        <title>Analysis of the biochemical properties, biological activity and biotechnological potential of siderophores and biosurfactants produced by Antarctic psychrotolerant bacteria.</title>
        <authorList>
            <person name="Styczynski M."/>
            <person name="Krucon T."/>
            <person name="Decewicz P."/>
            <person name="Dziewit L."/>
        </authorList>
    </citation>
    <scope>NUCLEOTIDE SEQUENCE [LARGE SCALE GENOMIC DNA]</scope>
    <source>
        <strain evidence="1 2">ANT_H27</strain>
    </source>
</reference>
<proteinExistence type="predicted"/>
<organism evidence="1 2">
    <name type="scientific">Paeniglutamicibacter gangotriensis</name>
    <dbReference type="NCBI Taxonomy" id="254787"/>
    <lineage>
        <taxon>Bacteria</taxon>
        <taxon>Bacillati</taxon>
        <taxon>Actinomycetota</taxon>
        <taxon>Actinomycetes</taxon>
        <taxon>Micrococcales</taxon>
        <taxon>Micrococcaceae</taxon>
        <taxon>Paeniglutamicibacter</taxon>
    </lineage>
</organism>
<name>A0A5B0E753_9MICC</name>
<protein>
    <recommendedName>
        <fullName evidence="3">ParB/Sulfiredoxin domain-containing protein</fullName>
    </recommendedName>
</protein>